<feature type="compositionally biased region" description="Polar residues" evidence="1">
    <location>
        <begin position="347"/>
        <end position="357"/>
    </location>
</feature>
<dbReference type="EnsemblMetazoa" id="XM_031922617">
    <property type="protein sequence ID" value="XP_031778477"/>
    <property type="gene ID" value="LOC100679564"/>
</dbReference>
<feature type="compositionally biased region" description="Basic and acidic residues" evidence="1">
    <location>
        <begin position="360"/>
        <end position="370"/>
    </location>
</feature>
<evidence type="ECO:0008006" key="4">
    <source>
        <dbReference type="Google" id="ProtNLM"/>
    </source>
</evidence>
<sequence length="370" mass="41238">MSVGRGRGRGFAEVRETTLRRPGQSFAPKFSSLVNLIENLTLDETSSKVDDIAQAINDSIKNNSLKEVIEDLHNQALEDSVFGTKLAIACSDTKVYSINDCNLRLILLQTLQKDFEDMIFLTERGEIKKRSVFQFRNAVTLLGEVYMRLKINGKLLDILAGPLLQYLELLLEASEEEDIALVSSMILMNGQKIFETSPSELEDFTIRARGVLINRNLSARSRGALLFIIDLTSAHFALPEKLKEFYQNEIENLNINNINGKGNAESDKPKNKPIQPTADNNVGNVTRTPKQSKVPGFGAHEKSTPSAANERPVMPRAIRGAGAVDSGKDKNAKKSPRGKKDKLTDEQIWSSKQNTGSKVWGHDDRFDKDY</sequence>
<accession>A0A7M7PXA8</accession>
<organism evidence="2 3">
    <name type="scientific">Nasonia vitripennis</name>
    <name type="common">Parasitic wasp</name>
    <dbReference type="NCBI Taxonomy" id="7425"/>
    <lineage>
        <taxon>Eukaryota</taxon>
        <taxon>Metazoa</taxon>
        <taxon>Ecdysozoa</taxon>
        <taxon>Arthropoda</taxon>
        <taxon>Hexapoda</taxon>
        <taxon>Insecta</taxon>
        <taxon>Pterygota</taxon>
        <taxon>Neoptera</taxon>
        <taxon>Endopterygota</taxon>
        <taxon>Hymenoptera</taxon>
        <taxon>Apocrita</taxon>
        <taxon>Proctotrupomorpha</taxon>
        <taxon>Chalcidoidea</taxon>
        <taxon>Pteromalidae</taxon>
        <taxon>Pteromalinae</taxon>
        <taxon>Nasonia</taxon>
    </lineage>
</organism>
<dbReference type="GO" id="GO:0005829">
    <property type="term" value="C:cytosol"/>
    <property type="evidence" value="ECO:0007669"/>
    <property type="project" value="TreeGrafter"/>
</dbReference>
<dbReference type="GO" id="GO:0006446">
    <property type="term" value="P:regulation of translational initiation"/>
    <property type="evidence" value="ECO:0007669"/>
    <property type="project" value="TreeGrafter"/>
</dbReference>
<dbReference type="SMR" id="A0A7M7PXA8"/>
<dbReference type="PANTHER" id="PTHR23254:SF18">
    <property type="entry name" value="RE28271P"/>
    <property type="match status" value="1"/>
</dbReference>
<evidence type="ECO:0000313" key="2">
    <source>
        <dbReference type="EnsemblMetazoa" id="XP_031778477"/>
    </source>
</evidence>
<dbReference type="Gene3D" id="1.25.40.180">
    <property type="match status" value="1"/>
</dbReference>
<dbReference type="AlphaFoldDB" id="A0A7M7PXA8"/>
<protein>
    <recommendedName>
        <fullName evidence="4">CBP80/20-dependent translation initiation factor</fullName>
    </recommendedName>
</protein>
<dbReference type="PANTHER" id="PTHR23254">
    <property type="entry name" value="EIF4G DOMAIN PROTEIN"/>
    <property type="match status" value="1"/>
</dbReference>
<dbReference type="OrthoDB" id="6484979at2759"/>
<dbReference type="RefSeq" id="XP_031778477.1">
    <property type="nucleotide sequence ID" value="XM_031922617.1"/>
</dbReference>
<evidence type="ECO:0000313" key="3">
    <source>
        <dbReference type="Proteomes" id="UP000002358"/>
    </source>
</evidence>
<dbReference type="InterPro" id="IPR016024">
    <property type="entry name" value="ARM-type_fold"/>
</dbReference>
<proteinExistence type="predicted"/>
<keyword evidence="3" id="KW-1185">Reference proteome</keyword>
<dbReference type="GO" id="GO:0008494">
    <property type="term" value="F:translation activator activity"/>
    <property type="evidence" value="ECO:0007669"/>
    <property type="project" value="TreeGrafter"/>
</dbReference>
<dbReference type="GeneID" id="100679564"/>
<feature type="region of interest" description="Disordered" evidence="1">
    <location>
        <begin position="259"/>
        <end position="370"/>
    </location>
</feature>
<dbReference type="Proteomes" id="UP000002358">
    <property type="component" value="Chromosome 2"/>
</dbReference>
<dbReference type="SUPFAM" id="SSF48371">
    <property type="entry name" value="ARM repeat"/>
    <property type="match status" value="1"/>
</dbReference>
<dbReference type="InParanoid" id="A0A7M7PXA8"/>
<reference evidence="2" key="1">
    <citation type="submission" date="2021-01" db="UniProtKB">
        <authorList>
            <consortium name="EnsemblMetazoa"/>
        </authorList>
    </citation>
    <scope>IDENTIFICATION</scope>
</reference>
<evidence type="ECO:0000256" key="1">
    <source>
        <dbReference type="SAM" id="MobiDB-lite"/>
    </source>
</evidence>
<dbReference type="InterPro" id="IPR051367">
    <property type="entry name" value="mRNA_TranslReg/HistoneTransl"/>
</dbReference>
<feature type="compositionally biased region" description="Polar residues" evidence="1">
    <location>
        <begin position="277"/>
        <end position="291"/>
    </location>
</feature>
<name>A0A7M7PXA8_NASVI</name>